<dbReference type="EMBL" id="JACHJQ010000007">
    <property type="protein sequence ID" value="MBB4910585.1"/>
    <property type="molecule type" value="Genomic_DNA"/>
</dbReference>
<reference evidence="2 3" key="1">
    <citation type="submission" date="2020-08" db="EMBL/GenBank/DDBJ databases">
        <title>Genomic Encyclopedia of Type Strains, Phase III (KMG-III): the genomes of soil and plant-associated and newly described type strains.</title>
        <authorList>
            <person name="Whitman W."/>
        </authorList>
    </citation>
    <scope>NUCLEOTIDE SEQUENCE [LARGE SCALE GENOMIC DNA]</scope>
    <source>
        <strain evidence="2 3">CECT 8960</strain>
    </source>
</reference>
<dbReference type="RefSeq" id="WP_184814609.1">
    <property type="nucleotide sequence ID" value="NZ_JACHJQ010000007.1"/>
</dbReference>
<accession>A0A7W7QBM5</accession>
<evidence type="ECO:0000256" key="1">
    <source>
        <dbReference type="SAM" id="MobiDB-lite"/>
    </source>
</evidence>
<sequence length="57" mass="5796">MKNNDGLVVAVEQLTVVRARMDAIHSDAGSGDDADGHGDAGGDGLNIAETSLSTRQS</sequence>
<organism evidence="2 3">
    <name type="scientific">Actinophytocola algeriensis</name>
    <dbReference type="NCBI Taxonomy" id="1768010"/>
    <lineage>
        <taxon>Bacteria</taxon>
        <taxon>Bacillati</taxon>
        <taxon>Actinomycetota</taxon>
        <taxon>Actinomycetes</taxon>
        <taxon>Pseudonocardiales</taxon>
        <taxon>Pseudonocardiaceae</taxon>
    </lineage>
</organism>
<gene>
    <name evidence="2" type="ORF">FHR82_006843</name>
</gene>
<evidence type="ECO:0000313" key="3">
    <source>
        <dbReference type="Proteomes" id="UP000520767"/>
    </source>
</evidence>
<feature type="region of interest" description="Disordered" evidence="1">
    <location>
        <begin position="26"/>
        <end position="57"/>
    </location>
</feature>
<proteinExistence type="predicted"/>
<dbReference type="Proteomes" id="UP000520767">
    <property type="component" value="Unassembled WGS sequence"/>
</dbReference>
<keyword evidence="3" id="KW-1185">Reference proteome</keyword>
<name>A0A7W7QBM5_9PSEU</name>
<comment type="caution">
    <text evidence="2">The sequence shown here is derived from an EMBL/GenBank/DDBJ whole genome shotgun (WGS) entry which is preliminary data.</text>
</comment>
<evidence type="ECO:0000313" key="2">
    <source>
        <dbReference type="EMBL" id="MBB4910585.1"/>
    </source>
</evidence>
<dbReference type="AlphaFoldDB" id="A0A7W7QBM5"/>
<protein>
    <submittedName>
        <fullName evidence="2">Uncharacterized protein</fullName>
    </submittedName>
</protein>
<feature type="compositionally biased region" description="Polar residues" evidence="1">
    <location>
        <begin position="48"/>
        <end position="57"/>
    </location>
</feature>